<dbReference type="EMBL" id="CADCTJ010001107">
    <property type="protein sequence ID" value="CAA9284128.1"/>
    <property type="molecule type" value="Genomic_DNA"/>
</dbReference>
<gene>
    <name evidence="1" type="ORF">AVDCRST_MAG95-3515</name>
</gene>
<dbReference type="Pfam" id="PF16118">
    <property type="entry name" value="DUF4834"/>
    <property type="match status" value="1"/>
</dbReference>
<organism evidence="1">
    <name type="scientific">uncultured Adhaeribacter sp</name>
    <dbReference type="NCBI Taxonomy" id="448109"/>
    <lineage>
        <taxon>Bacteria</taxon>
        <taxon>Pseudomonadati</taxon>
        <taxon>Bacteroidota</taxon>
        <taxon>Cytophagia</taxon>
        <taxon>Cytophagales</taxon>
        <taxon>Hymenobacteraceae</taxon>
        <taxon>Adhaeribacter</taxon>
        <taxon>environmental samples</taxon>
    </lineage>
</organism>
<proteinExistence type="predicted"/>
<sequence length="96" mass="10971">MKFFITLLIIFFLLRLLMPYIIRWVLQAFVKRTLKKGGFTGTFGQPPFATNPHPKRSSAPEGKIIIDHVPDEAKSKAKPTGQDFKGGEYIDYEEVK</sequence>
<evidence type="ECO:0000313" key="1">
    <source>
        <dbReference type="EMBL" id="CAA9284128.1"/>
    </source>
</evidence>
<accession>A0A6J4JQ67</accession>
<reference evidence="1" key="1">
    <citation type="submission" date="2020-02" db="EMBL/GenBank/DDBJ databases">
        <authorList>
            <person name="Meier V. D."/>
        </authorList>
    </citation>
    <scope>NUCLEOTIDE SEQUENCE</scope>
    <source>
        <strain evidence="1">AVDCRST_MAG95</strain>
    </source>
</reference>
<dbReference type="InterPro" id="IPR032272">
    <property type="entry name" value="DUF4834"/>
</dbReference>
<protein>
    <recommendedName>
        <fullName evidence="2">DUF4834 domain-containing protein</fullName>
    </recommendedName>
</protein>
<name>A0A6J4JQ67_9BACT</name>
<evidence type="ECO:0008006" key="2">
    <source>
        <dbReference type="Google" id="ProtNLM"/>
    </source>
</evidence>
<dbReference type="AlphaFoldDB" id="A0A6J4JQ67"/>